<reference evidence="1 2" key="1">
    <citation type="submission" date="2024-07" db="EMBL/GenBank/DDBJ databases">
        <authorList>
            <person name="Akdeniz Z."/>
        </authorList>
    </citation>
    <scope>NUCLEOTIDE SEQUENCE [LARGE SCALE GENOMIC DNA]</scope>
</reference>
<dbReference type="Proteomes" id="UP001642409">
    <property type="component" value="Unassembled WGS sequence"/>
</dbReference>
<sequence length="101" mass="12132">MNKMERVGTRMSPQYEIMCIHPNVIRQIVERNPVTRQNDLNKNESRMNQFKLKIMQIFNLSSNISPQWILNKNSLTQPMQQNKEFQQLNFEIYISTVIFIE</sequence>
<gene>
    <name evidence="1" type="ORF">HINF_LOCUS5752</name>
</gene>
<comment type="caution">
    <text evidence="1">The sequence shown here is derived from an EMBL/GenBank/DDBJ whole genome shotgun (WGS) entry which is preliminary data.</text>
</comment>
<dbReference type="EMBL" id="CAXDID020000011">
    <property type="protein sequence ID" value="CAL5979605.1"/>
    <property type="molecule type" value="Genomic_DNA"/>
</dbReference>
<accession>A0ABP1GUQ6</accession>
<name>A0ABP1GUQ6_9EUKA</name>
<evidence type="ECO:0000313" key="2">
    <source>
        <dbReference type="Proteomes" id="UP001642409"/>
    </source>
</evidence>
<evidence type="ECO:0000313" key="1">
    <source>
        <dbReference type="EMBL" id="CAL5979605.1"/>
    </source>
</evidence>
<keyword evidence="2" id="KW-1185">Reference proteome</keyword>
<proteinExistence type="predicted"/>
<organism evidence="1 2">
    <name type="scientific">Hexamita inflata</name>
    <dbReference type="NCBI Taxonomy" id="28002"/>
    <lineage>
        <taxon>Eukaryota</taxon>
        <taxon>Metamonada</taxon>
        <taxon>Diplomonadida</taxon>
        <taxon>Hexamitidae</taxon>
        <taxon>Hexamitinae</taxon>
        <taxon>Hexamita</taxon>
    </lineage>
</organism>
<protein>
    <submittedName>
        <fullName evidence="1">Hypothetical_protein</fullName>
    </submittedName>
</protein>